<sequence length="767" mass="86078">MSPKKTQSAKGIAQRIFEFTDDEAIHYSTSRKNVISVMNRIHRDRIDMKIVLEQLGKTDFMVLSYPTDHSTYDENMEVELKMENSVSIDKLVKNVGQVLKGKFLLCRTITPSSKMNGVDAAVEDVEGKKAMRLSLFNYSVEAKMGKSDFEAVLPLGTMLIVKNPVFKKPTSLTPIFGLIVENPADVELLSPKKMEKLFPSVHWKSDLPQESRALFASPLLWEFPPDQSDLEIATKLKLVGNKAFVENRATDAIRFYDVALEYLPVMEEVEMITPASSALLIDILSNKAAALIKLECFNPALVYTGKVLGSNTAHVKSIYRHAKALIGLGRYSEGGEFLDEKIKQLGGEENKDILRLRSIVAELGKPPRRDVVIALRNPRRTKYNQPKLDLPAGMLDRIYEFVGAIEFGNAKSEIGECQGAFATQDLEPGTILLVSKPFAGLYVRPEEKKTFLLNTSTHEHLVGLMANKIRLDPDLGRDLYKLWAGPDLKFLTDKEDPVKKVDIARIRNICHFNTRGYKDDDTFISCGVYIPSSKINHSCIDANVMYHHHDVSLIMMVTTFKKVKKGEEILMSFVNPLKPSGGRNTMESTGFICKCRLCELERSENPDVIARREEILQDLVACSIPIFYPCHSQMVAEDLAAIAELESLHTGTPDLNLALANSRIHALVAVVLVDLGHYSVCLPIMEKIYAVLENIATSHKHPALLASILVCCMNMGKEKAVLERWAEELRKHCRLYAGSLEYVREGDHPTIPEELKKFGIEYFTDTD</sequence>
<evidence type="ECO:0000313" key="3">
    <source>
        <dbReference type="Proteomes" id="UP000198287"/>
    </source>
</evidence>
<dbReference type="Gene3D" id="1.25.40.10">
    <property type="entry name" value="Tetratricopeptide repeat domain"/>
    <property type="match status" value="1"/>
</dbReference>
<comment type="caution">
    <text evidence="2">The sequence shown here is derived from an EMBL/GenBank/DDBJ whole genome shotgun (WGS) entry which is preliminary data.</text>
</comment>
<dbReference type="GO" id="GO:0008170">
    <property type="term" value="F:N-methyltransferase activity"/>
    <property type="evidence" value="ECO:0007669"/>
    <property type="project" value="UniProtKB-ARBA"/>
</dbReference>
<feature type="domain" description="SET" evidence="1">
    <location>
        <begin position="403"/>
        <end position="574"/>
    </location>
</feature>
<dbReference type="GO" id="GO:0008276">
    <property type="term" value="F:protein methyltransferase activity"/>
    <property type="evidence" value="ECO:0007669"/>
    <property type="project" value="UniProtKB-ARBA"/>
</dbReference>
<dbReference type="PROSITE" id="PS50280">
    <property type="entry name" value="SET"/>
    <property type="match status" value="1"/>
</dbReference>
<dbReference type="EMBL" id="LNIX01000001">
    <property type="protein sequence ID" value="OXA64464.1"/>
    <property type="molecule type" value="Genomic_DNA"/>
</dbReference>
<dbReference type="OrthoDB" id="5945798at2759"/>
<dbReference type="SUPFAM" id="SSF82199">
    <property type="entry name" value="SET domain"/>
    <property type="match status" value="1"/>
</dbReference>
<dbReference type="STRING" id="158441.A0A226F4W6"/>
<dbReference type="SUPFAM" id="SSF48452">
    <property type="entry name" value="TPR-like"/>
    <property type="match status" value="1"/>
</dbReference>
<dbReference type="CDD" id="cd20071">
    <property type="entry name" value="SET_SMYD"/>
    <property type="match status" value="1"/>
</dbReference>
<dbReference type="Gene3D" id="2.170.270.10">
    <property type="entry name" value="SET domain"/>
    <property type="match status" value="1"/>
</dbReference>
<evidence type="ECO:0000259" key="1">
    <source>
        <dbReference type="PROSITE" id="PS50280"/>
    </source>
</evidence>
<dbReference type="InterPro" id="IPR046341">
    <property type="entry name" value="SET_dom_sf"/>
</dbReference>
<keyword evidence="3" id="KW-1185">Reference proteome</keyword>
<dbReference type="InterPro" id="IPR053209">
    <property type="entry name" value="Gramillin-biosynth_MTr"/>
</dbReference>
<organism evidence="2 3">
    <name type="scientific">Folsomia candida</name>
    <name type="common">Springtail</name>
    <dbReference type="NCBI Taxonomy" id="158441"/>
    <lineage>
        <taxon>Eukaryota</taxon>
        <taxon>Metazoa</taxon>
        <taxon>Ecdysozoa</taxon>
        <taxon>Arthropoda</taxon>
        <taxon>Hexapoda</taxon>
        <taxon>Collembola</taxon>
        <taxon>Entomobryomorpha</taxon>
        <taxon>Isotomoidea</taxon>
        <taxon>Isotomidae</taxon>
        <taxon>Proisotominae</taxon>
        <taxon>Folsomia</taxon>
    </lineage>
</organism>
<dbReference type="InterPro" id="IPR011990">
    <property type="entry name" value="TPR-like_helical_dom_sf"/>
</dbReference>
<name>A0A226F4W6_FOLCA</name>
<dbReference type="AlphaFoldDB" id="A0A226F4W6"/>
<evidence type="ECO:0000313" key="2">
    <source>
        <dbReference type="EMBL" id="OXA64464.1"/>
    </source>
</evidence>
<accession>A0A226F4W6</accession>
<dbReference type="InterPro" id="IPR001214">
    <property type="entry name" value="SET_dom"/>
</dbReference>
<dbReference type="PANTHER" id="PTHR47643:SF2">
    <property type="entry name" value="TPR DOMAIN PROTEIN (AFU_ORTHOLOGUE AFUA_5G12710)"/>
    <property type="match status" value="1"/>
</dbReference>
<dbReference type="GO" id="GO:0008757">
    <property type="term" value="F:S-adenosylmethionine-dependent methyltransferase activity"/>
    <property type="evidence" value="ECO:0007669"/>
    <property type="project" value="UniProtKB-ARBA"/>
</dbReference>
<dbReference type="PANTHER" id="PTHR47643">
    <property type="entry name" value="TPR DOMAIN PROTEIN (AFU_ORTHOLOGUE AFUA_5G12710)"/>
    <property type="match status" value="1"/>
</dbReference>
<protein>
    <submittedName>
        <fullName evidence="2">SET and MYND domain-containing protein 5</fullName>
    </submittedName>
</protein>
<gene>
    <name evidence="2" type="ORF">Fcan01_00364</name>
</gene>
<reference evidence="2 3" key="1">
    <citation type="submission" date="2015-12" db="EMBL/GenBank/DDBJ databases">
        <title>The genome of Folsomia candida.</title>
        <authorList>
            <person name="Faddeeva A."/>
            <person name="Derks M.F."/>
            <person name="Anvar Y."/>
            <person name="Smit S."/>
            <person name="Van Straalen N."/>
            <person name="Roelofs D."/>
        </authorList>
    </citation>
    <scope>NUCLEOTIDE SEQUENCE [LARGE SCALE GENOMIC DNA]</scope>
    <source>
        <strain evidence="2 3">VU population</strain>
        <tissue evidence="2">Whole body</tissue>
    </source>
</reference>
<dbReference type="Pfam" id="PF00856">
    <property type="entry name" value="SET"/>
    <property type="match status" value="1"/>
</dbReference>
<dbReference type="Proteomes" id="UP000198287">
    <property type="component" value="Unassembled WGS sequence"/>
</dbReference>
<proteinExistence type="predicted"/>